<evidence type="ECO:0000313" key="2">
    <source>
        <dbReference type="Proteomes" id="UP000326950"/>
    </source>
</evidence>
<keyword evidence="2" id="KW-1185">Reference proteome</keyword>
<accession>A0A5N6UW56</accession>
<protein>
    <submittedName>
        <fullName evidence="1">Uncharacterized protein</fullName>
    </submittedName>
</protein>
<dbReference type="Proteomes" id="UP000326950">
    <property type="component" value="Unassembled WGS sequence"/>
</dbReference>
<sequence length="236" mass="27356">MTESNNIIKPKLQPQVIVPTLKQLKEKRDQRKREKQAALIEASLRSGKYVLFLQEVPKIKTSHCRAWDCMPRRSTGNPIIRSYYRFALKRISARSSSIEYYHITCLERLLPDLPNFVGYGYLKMDGWIAAPPDSHISIKSSSEAIKDWFHHKGWSFGIDCYECFNKDHDEWTQDTSFIWIEHILSHEERVDTHCCHCQSLPGASEPQRAHYFPKEPSAMLLSELLASVSGQPHIDK</sequence>
<dbReference type="EMBL" id="ML738626">
    <property type="protein sequence ID" value="KAE8162663.1"/>
    <property type="molecule type" value="Genomic_DNA"/>
</dbReference>
<organism evidence="1 2">
    <name type="scientific">Aspergillus tamarii</name>
    <dbReference type="NCBI Taxonomy" id="41984"/>
    <lineage>
        <taxon>Eukaryota</taxon>
        <taxon>Fungi</taxon>
        <taxon>Dikarya</taxon>
        <taxon>Ascomycota</taxon>
        <taxon>Pezizomycotina</taxon>
        <taxon>Eurotiomycetes</taxon>
        <taxon>Eurotiomycetidae</taxon>
        <taxon>Eurotiales</taxon>
        <taxon>Aspergillaceae</taxon>
        <taxon>Aspergillus</taxon>
        <taxon>Aspergillus subgen. Circumdati</taxon>
    </lineage>
</organism>
<dbReference type="OrthoDB" id="4447639at2759"/>
<reference evidence="1 2" key="1">
    <citation type="submission" date="2019-04" db="EMBL/GenBank/DDBJ databases">
        <title>Friends and foes A comparative genomics study of 23 Aspergillus species from section Flavi.</title>
        <authorList>
            <consortium name="DOE Joint Genome Institute"/>
            <person name="Kjaerbolling I."/>
            <person name="Vesth T."/>
            <person name="Frisvad J.C."/>
            <person name="Nybo J.L."/>
            <person name="Theobald S."/>
            <person name="Kildgaard S."/>
            <person name="Isbrandt T."/>
            <person name="Kuo A."/>
            <person name="Sato A."/>
            <person name="Lyhne E.K."/>
            <person name="Kogle M.E."/>
            <person name="Wiebenga A."/>
            <person name="Kun R.S."/>
            <person name="Lubbers R.J."/>
            <person name="Makela M.R."/>
            <person name="Barry K."/>
            <person name="Chovatia M."/>
            <person name="Clum A."/>
            <person name="Daum C."/>
            <person name="Haridas S."/>
            <person name="He G."/>
            <person name="LaButti K."/>
            <person name="Lipzen A."/>
            <person name="Mondo S."/>
            <person name="Riley R."/>
            <person name="Salamov A."/>
            <person name="Simmons B.A."/>
            <person name="Magnuson J.K."/>
            <person name="Henrissat B."/>
            <person name="Mortensen U.H."/>
            <person name="Larsen T.O."/>
            <person name="Devries R.P."/>
            <person name="Grigoriev I.V."/>
            <person name="Machida M."/>
            <person name="Baker S.E."/>
            <person name="Andersen M.R."/>
        </authorList>
    </citation>
    <scope>NUCLEOTIDE SEQUENCE [LARGE SCALE GENOMIC DNA]</scope>
    <source>
        <strain evidence="1 2">CBS 117626</strain>
    </source>
</reference>
<dbReference type="AlphaFoldDB" id="A0A5N6UW56"/>
<proteinExistence type="predicted"/>
<evidence type="ECO:0000313" key="1">
    <source>
        <dbReference type="EMBL" id="KAE8162663.1"/>
    </source>
</evidence>
<gene>
    <name evidence="1" type="ORF">BDV40DRAFT_157317</name>
</gene>
<name>A0A5N6UW56_ASPTM</name>